<dbReference type="AlphaFoldDB" id="J0NHX2"/>
<accession>J0NHX2</accession>
<dbReference type="Proteomes" id="UP000002941">
    <property type="component" value="Unassembled WGS sequence"/>
</dbReference>
<comment type="caution">
    <text evidence="2">The sequence shown here is derived from an EMBL/GenBank/DDBJ whole genome shotgun (WGS) entry which is preliminary data.</text>
</comment>
<dbReference type="eggNOG" id="ENOG5031IH4">
    <property type="taxonomic scope" value="Bacteria"/>
</dbReference>
<dbReference type="EMBL" id="AKFT01000052">
    <property type="protein sequence ID" value="EJF46669.1"/>
    <property type="molecule type" value="Genomic_DNA"/>
</dbReference>
<dbReference type="RefSeq" id="WP_008730404.1">
    <property type="nucleotide sequence ID" value="NZ_AKFT01000052.1"/>
</dbReference>
<dbReference type="OrthoDB" id="3260190at2"/>
<feature type="transmembrane region" description="Helical" evidence="1">
    <location>
        <begin position="6"/>
        <end position="28"/>
    </location>
</feature>
<proteinExistence type="predicted"/>
<keyword evidence="1" id="KW-0812">Transmembrane</keyword>
<dbReference type="PATRIC" id="fig|1125718.3.peg.745"/>
<name>J0NHX2_9ACTO</name>
<evidence type="ECO:0000313" key="2">
    <source>
        <dbReference type="EMBL" id="EJF46669.1"/>
    </source>
</evidence>
<keyword evidence="3" id="KW-1185">Reference proteome</keyword>
<gene>
    <name evidence="2" type="ORF">HMPREF1318_1996</name>
</gene>
<organism evidence="2 3">
    <name type="scientific">Actinomyces massiliensis F0489</name>
    <dbReference type="NCBI Taxonomy" id="1125718"/>
    <lineage>
        <taxon>Bacteria</taxon>
        <taxon>Bacillati</taxon>
        <taxon>Actinomycetota</taxon>
        <taxon>Actinomycetes</taxon>
        <taxon>Actinomycetales</taxon>
        <taxon>Actinomycetaceae</taxon>
        <taxon>Actinomyces</taxon>
    </lineage>
</organism>
<keyword evidence="1" id="KW-0472">Membrane</keyword>
<evidence type="ECO:0000256" key="1">
    <source>
        <dbReference type="SAM" id="Phobius"/>
    </source>
</evidence>
<keyword evidence="1" id="KW-1133">Transmembrane helix</keyword>
<protein>
    <submittedName>
        <fullName evidence="2">Uncharacterized protein</fullName>
    </submittedName>
</protein>
<sequence>MLGWLAGGVVVAGGGLYCWAYGPAGYFTRDRVKLRALRADPMSSTTLLGLRAFGVEETEPSSWFSIEPLSRMRLTRRFQEDGSTSEDLMGRLVAYAQEQGWAADPDPSFPSMWIGGRPGPLKGAAMGLSITRYPQAPPTDPLSTIVQVELFY</sequence>
<evidence type="ECO:0000313" key="3">
    <source>
        <dbReference type="Proteomes" id="UP000002941"/>
    </source>
</evidence>
<reference evidence="2 3" key="1">
    <citation type="submission" date="2012-05" db="EMBL/GenBank/DDBJ databases">
        <authorList>
            <person name="Harkins D.M."/>
            <person name="Madupu R."/>
            <person name="Durkin A.S."/>
            <person name="Torralba M."/>
            <person name="Methe B."/>
            <person name="Sutton G.G."/>
            <person name="Nelson K.E."/>
        </authorList>
    </citation>
    <scope>NUCLEOTIDE SEQUENCE [LARGE SCALE GENOMIC DNA]</scope>
    <source>
        <strain evidence="2 3">F0489</strain>
    </source>
</reference>